<dbReference type="PANTHER" id="PTHR23155:SF1205">
    <property type="entry name" value="DISEASE RESISTANCE PROTEIN RPM1"/>
    <property type="match status" value="1"/>
</dbReference>
<reference evidence="3" key="1">
    <citation type="submission" date="2022-12" db="EMBL/GenBank/DDBJ databases">
        <title>Draft genome assemblies for two species of Escallonia (Escalloniales).</title>
        <authorList>
            <person name="Chanderbali A."/>
            <person name="Dervinis C."/>
            <person name="Anghel I."/>
            <person name="Soltis D."/>
            <person name="Soltis P."/>
            <person name="Zapata F."/>
        </authorList>
    </citation>
    <scope>NUCLEOTIDE SEQUENCE</scope>
    <source>
        <strain evidence="3">UCBG64.0493</strain>
        <tissue evidence="3">Leaf</tissue>
    </source>
</reference>
<evidence type="ECO:0000313" key="3">
    <source>
        <dbReference type="EMBL" id="KAK3031409.1"/>
    </source>
</evidence>
<dbReference type="Gene3D" id="3.80.10.10">
    <property type="entry name" value="Ribonuclease Inhibitor"/>
    <property type="match status" value="1"/>
</dbReference>
<dbReference type="InterPro" id="IPR032675">
    <property type="entry name" value="LRR_dom_sf"/>
</dbReference>
<name>A0AA89B6E5_9ASTE</name>
<dbReference type="InterPro" id="IPR044974">
    <property type="entry name" value="Disease_R_plants"/>
</dbReference>
<dbReference type="Proteomes" id="UP001188597">
    <property type="component" value="Unassembled WGS sequence"/>
</dbReference>
<dbReference type="InterPro" id="IPR042197">
    <property type="entry name" value="Apaf_helical"/>
</dbReference>
<comment type="caution">
    <text evidence="3">The sequence shown here is derived from an EMBL/GenBank/DDBJ whole genome shotgun (WGS) entry which is preliminary data.</text>
</comment>
<protein>
    <submittedName>
        <fullName evidence="3">Uncharacterized protein</fullName>
    </submittedName>
</protein>
<feature type="region of interest" description="Disordered" evidence="2">
    <location>
        <begin position="167"/>
        <end position="187"/>
    </location>
</feature>
<dbReference type="GO" id="GO:0098542">
    <property type="term" value="P:defense response to other organism"/>
    <property type="evidence" value="ECO:0007669"/>
    <property type="project" value="TreeGrafter"/>
</dbReference>
<dbReference type="PANTHER" id="PTHR23155">
    <property type="entry name" value="DISEASE RESISTANCE PROTEIN RP"/>
    <property type="match status" value="1"/>
</dbReference>
<dbReference type="AlphaFoldDB" id="A0AA89B6E5"/>
<keyword evidence="1" id="KW-0433">Leucine-rich repeat</keyword>
<accession>A0AA89B6E5</accession>
<dbReference type="EMBL" id="JAVXUP010000307">
    <property type="protein sequence ID" value="KAK3031409.1"/>
    <property type="molecule type" value="Genomic_DNA"/>
</dbReference>
<dbReference type="SUPFAM" id="SSF52540">
    <property type="entry name" value="P-loop containing nucleoside triphosphate hydrolases"/>
    <property type="match status" value="1"/>
</dbReference>
<keyword evidence="4" id="KW-1185">Reference proteome</keyword>
<evidence type="ECO:0000256" key="1">
    <source>
        <dbReference type="ARBA" id="ARBA00022614"/>
    </source>
</evidence>
<dbReference type="InterPro" id="IPR027417">
    <property type="entry name" value="P-loop_NTPase"/>
</dbReference>
<dbReference type="Gene3D" id="1.10.8.430">
    <property type="entry name" value="Helical domain of apoptotic protease-activating factors"/>
    <property type="match status" value="1"/>
</dbReference>
<proteinExistence type="predicted"/>
<gene>
    <name evidence="3" type="ORF">RJ639_037407</name>
</gene>
<evidence type="ECO:0000313" key="4">
    <source>
        <dbReference type="Proteomes" id="UP001188597"/>
    </source>
</evidence>
<organism evidence="3 4">
    <name type="scientific">Escallonia herrerae</name>
    <dbReference type="NCBI Taxonomy" id="1293975"/>
    <lineage>
        <taxon>Eukaryota</taxon>
        <taxon>Viridiplantae</taxon>
        <taxon>Streptophyta</taxon>
        <taxon>Embryophyta</taxon>
        <taxon>Tracheophyta</taxon>
        <taxon>Spermatophyta</taxon>
        <taxon>Magnoliopsida</taxon>
        <taxon>eudicotyledons</taxon>
        <taxon>Gunneridae</taxon>
        <taxon>Pentapetalae</taxon>
        <taxon>asterids</taxon>
        <taxon>campanulids</taxon>
        <taxon>Escalloniales</taxon>
        <taxon>Escalloniaceae</taxon>
        <taxon>Escallonia</taxon>
    </lineage>
</organism>
<evidence type="ECO:0000256" key="2">
    <source>
        <dbReference type="SAM" id="MobiDB-lite"/>
    </source>
</evidence>
<dbReference type="SUPFAM" id="SSF52058">
    <property type="entry name" value="L domain-like"/>
    <property type="match status" value="1"/>
</dbReference>
<sequence>MLVGCLVCAASVPCKRTYSGGGRRVEWMIYGCGAMEADLACAAAGRGTATFFRSMGLWDVVEKCVYQTQIGGGFISCSKKAIGGSRRRDANALSTIQRGWAKSISLRIIRATKGLEYVLKMGIIKTPSCSNHMEADKSAFLDMDNTFKTHVKLKNSVIVEAKGACKKPKGSNALCGGSSETPNRSSRDKKNMFGVIWFVRLDSKHKNVREIEGEIKQLIDLWKQRSVPKTDSSAPLEVIPQHCNCLLLLNCLDKPVNLDKLHDLDADHSEYSCHFQTIITTRSQNDFEVMHVDLEIRMEDYVMQWDIFSENVGELLFPLKSIALNLIEECQGHFLAIVLLARALRGVTDIGVWKHALRELTTLPPSPVEGISQAVVSVLRFIWLRMDIVSQYCVLYCTSHSNGTVFEKALLISTWIENGLIETREHGEEILHSLVGSFLLESTGAYSVRMHEEIRFLLLTQIIHHVHKPFGKQRGSELQDDLSSIQLVTLDLSNTSMKSFPASIASLGCALLMELPHEIGALKNLKVFDFEGTEVICFPKEIAKLSKLECLKGSLHAYADPLPRK</sequence>